<protein>
    <recommendedName>
        <fullName evidence="4">SLH domain-containing protein</fullName>
    </recommendedName>
</protein>
<dbReference type="EMBL" id="MHCJ01000007">
    <property type="protein sequence ID" value="OGY17644.1"/>
    <property type="molecule type" value="Genomic_DNA"/>
</dbReference>
<feature type="chain" id="PRO_5009581051" description="SLH domain-containing protein" evidence="1">
    <location>
        <begin position="25"/>
        <end position="297"/>
    </location>
</feature>
<evidence type="ECO:0000313" key="3">
    <source>
        <dbReference type="Proteomes" id="UP000179233"/>
    </source>
</evidence>
<dbReference type="AlphaFoldDB" id="A0A1G1VQP8"/>
<dbReference type="PROSITE" id="PS51257">
    <property type="entry name" value="PROKAR_LIPOPROTEIN"/>
    <property type="match status" value="1"/>
</dbReference>
<organism evidence="2 3">
    <name type="scientific">Candidatus Chisholmbacteria bacterium RIFCSPHIGHO2_01_FULL_52_32</name>
    <dbReference type="NCBI Taxonomy" id="1797591"/>
    <lineage>
        <taxon>Bacteria</taxon>
        <taxon>Candidatus Chisholmiibacteriota</taxon>
    </lineage>
</organism>
<evidence type="ECO:0008006" key="4">
    <source>
        <dbReference type="Google" id="ProtNLM"/>
    </source>
</evidence>
<keyword evidence="1" id="KW-0732">Signal</keyword>
<dbReference type="Proteomes" id="UP000179233">
    <property type="component" value="Unassembled WGS sequence"/>
</dbReference>
<proteinExistence type="predicted"/>
<gene>
    <name evidence="2" type="ORF">A2786_05555</name>
</gene>
<evidence type="ECO:0000256" key="1">
    <source>
        <dbReference type="SAM" id="SignalP"/>
    </source>
</evidence>
<name>A0A1G1VQP8_9BACT</name>
<feature type="signal peptide" evidence="1">
    <location>
        <begin position="1"/>
        <end position="24"/>
    </location>
</feature>
<comment type="caution">
    <text evidence="2">The sequence shown here is derived from an EMBL/GenBank/DDBJ whole genome shotgun (WGS) entry which is preliminary data.</text>
</comment>
<sequence length="297" mass="33257">MKTKLQPMILVCTALFLVSCSRDASALSSGEIAATALAADLRETEQVNQAKDQANQATEQAIQATQAALEQPTDIPIPVVATQPTEEVSSFADMGLNHWAYQGRKWAIDQGYATACSVEGGDPTQVYACPDKPMQIWELIESGVRFYHDTQSFRPPEATGRTFDDPDFHGHEGEAWAEDASRQNILPDWFLTNYPNPHYIGPFRTATRCDGHVFVRVLLYKKLEFPNWDLLAERQFSDYYKASRLCNQAAEANLEEGIFDPGPASLLEPERELDWGYWSVLLYQADSVRTKNSDPAN</sequence>
<evidence type="ECO:0000313" key="2">
    <source>
        <dbReference type="EMBL" id="OGY17644.1"/>
    </source>
</evidence>
<reference evidence="2 3" key="1">
    <citation type="journal article" date="2016" name="Nat. Commun.">
        <title>Thousands of microbial genomes shed light on interconnected biogeochemical processes in an aquifer system.</title>
        <authorList>
            <person name="Anantharaman K."/>
            <person name="Brown C.T."/>
            <person name="Hug L.A."/>
            <person name="Sharon I."/>
            <person name="Castelle C.J."/>
            <person name="Probst A.J."/>
            <person name="Thomas B.C."/>
            <person name="Singh A."/>
            <person name="Wilkins M.J."/>
            <person name="Karaoz U."/>
            <person name="Brodie E.L."/>
            <person name="Williams K.H."/>
            <person name="Hubbard S.S."/>
            <person name="Banfield J.F."/>
        </authorList>
    </citation>
    <scope>NUCLEOTIDE SEQUENCE [LARGE SCALE GENOMIC DNA]</scope>
</reference>
<accession>A0A1G1VQP8</accession>